<keyword evidence="8" id="KW-0472">Membrane</keyword>
<accession>A0A4T0X3Z9</accession>
<keyword evidence="13" id="KW-1185">Reference proteome</keyword>
<dbReference type="InterPro" id="IPR023175">
    <property type="entry name" value="Vta1/CALS_N_sf"/>
</dbReference>
<dbReference type="OrthoDB" id="391137at2759"/>
<keyword evidence="5" id="KW-0963">Cytoplasm</keyword>
<evidence type="ECO:0000256" key="5">
    <source>
        <dbReference type="ARBA" id="ARBA00022490"/>
    </source>
</evidence>
<feature type="domain" description="Vta1 C-terminal" evidence="11">
    <location>
        <begin position="296"/>
        <end position="332"/>
    </location>
</feature>
<dbReference type="InterPro" id="IPR044538">
    <property type="entry name" value="Vta1-like"/>
</dbReference>
<evidence type="ECO:0000256" key="3">
    <source>
        <dbReference type="ARBA" id="ARBA00007895"/>
    </source>
</evidence>
<sequence>MAETGSVGEVPQAAQKVVGPFVRRATEVHEVQPLVSYYCYLYAAQLILESQLHLQDESVAEYIEVLLTQVENDRKAIEESAPAIAQLLKEKDKSFKLVLGFSMQILNKAVKEIDSHLCTKRTVQSLMAFKDFVEVTKLWPEFYQTHEEEIAKQVKYAKYHSGRILKALKNGDDPNDFITESDERELEQLLDEPENGVNEGETELDLPEPPAKLPEEPTIHLPTAPALIKGQKNSLGLPTAPESTQVETPPPALPEKPKVEVSRVDTPIKESVKPVPPSNGTVLSKEQVEEIWKRDEVISKAQKHAKFAISSLNYNDVENAIHELQEALKLLRGD</sequence>
<evidence type="ECO:0000313" key="13">
    <source>
        <dbReference type="Proteomes" id="UP000307173"/>
    </source>
</evidence>
<dbReference type="GO" id="GO:0032511">
    <property type="term" value="P:late endosome to vacuole transport via multivesicular body sorting pathway"/>
    <property type="evidence" value="ECO:0007669"/>
    <property type="project" value="InterPro"/>
</dbReference>
<evidence type="ECO:0000259" key="11">
    <source>
        <dbReference type="Pfam" id="PF18097"/>
    </source>
</evidence>
<feature type="compositionally biased region" description="Polar residues" evidence="9">
    <location>
        <begin position="232"/>
        <end position="247"/>
    </location>
</feature>
<evidence type="ECO:0000259" key="10">
    <source>
        <dbReference type="Pfam" id="PF04652"/>
    </source>
</evidence>
<evidence type="ECO:0000256" key="7">
    <source>
        <dbReference type="ARBA" id="ARBA00022927"/>
    </source>
</evidence>
<evidence type="ECO:0008006" key="14">
    <source>
        <dbReference type="Google" id="ProtNLM"/>
    </source>
</evidence>
<evidence type="ECO:0000313" key="12">
    <source>
        <dbReference type="EMBL" id="TID29965.1"/>
    </source>
</evidence>
<feature type="compositionally biased region" description="Basic and acidic residues" evidence="9">
    <location>
        <begin position="255"/>
        <end position="272"/>
    </location>
</feature>
<comment type="caution">
    <text evidence="12">The sequence shown here is derived from an EMBL/GenBank/DDBJ whole genome shotgun (WGS) entry which is preliminary data.</text>
</comment>
<dbReference type="InterPro" id="IPR039431">
    <property type="entry name" value="Vta1/CALS_N"/>
</dbReference>
<dbReference type="Gene3D" id="1.25.40.270">
    <property type="entry name" value="Vacuolar protein sorting-associated protein vta1"/>
    <property type="match status" value="1"/>
</dbReference>
<keyword evidence="7" id="KW-0653">Protein transport</keyword>
<name>A0A4T0X3Z9_9ASCO</name>
<dbReference type="AlphaFoldDB" id="A0A4T0X3Z9"/>
<evidence type="ECO:0000256" key="2">
    <source>
        <dbReference type="ARBA" id="ARBA00004496"/>
    </source>
</evidence>
<feature type="region of interest" description="Disordered" evidence="9">
    <location>
        <begin position="232"/>
        <end position="282"/>
    </location>
</feature>
<evidence type="ECO:0000256" key="4">
    <source>
        <dbReference type="ARBA" id="ARBA00022448"/>
    </source>
</evidence>
<dbReference type="Proteomes" id="UP000307173">
    <property type="component" value="Unassembled WGS sequence"/>
</dbReference>
<dbReference type="InterPro" id="IPR041212">
    <property type="entry name" value="Vta1_C"/>
</dbReference>
<organism evidence="12 13">
    <name type="scientific">Pichia inconspicua</name>
    <dbReference type="NCBI Taxonomy" id="52247"/>
    <lineage>
        <taxon>Eukaryota</taxon>
        <taxon>Fungi</taxon>
        <taxon>Dikarya</taxon>
        <taxon>Ascomycota</taxon>
        <taxon>Saccharomycotina</taxon>
        <taxon>Pichiomycetes</taxon>
        <taxon>Pichiales</taxon>
        <taxon>Pichiaceae</taxon>
        <taxon>Pichia</taxon>
    </lineage>
</organism>
<dbReference type="GO" id="GO:0015031">
    <property type="term" value="P:protein transport"/>
    <property type="evidence" value="ECO:0007669"/>
    <property type="project" value="UniProtKB-KW"/>
</dbReference>
<protein>
    <recommendedName>
        <fullName evidence="14">Vta1 C-terminal domain-containing protein</fullName>
    </recommendedName>
</protein>
<evidence type="ECO:0000256" key="8">
    <source>
        <dbReference type="ARBA" id="ARBA00023136"/>
    </source>
</evidence>
<dbReference type="EMBL" id="SELW01000220">
    <property type="protein sequence ID" value="TID29965.1"/>
    <property type="molecule type" value="Genomic_DNA"/>
</dbReference>
<evidence type="ECO:0000256" key="1">
    <source>
        <dbReference type="ARBA" id="ARBA00004481"/>
    </source>
</evidence>
<reference evidence="12 13" key="1">
    <citation type="journal article" date="2019" name="Front. Genet.">
        <title>Whole-Genome Sequencing of the Opportunistic Yeast Pathogen Candida inconspicua Uncovers Its Hybrid Origin.</title>
        <authorList>
            <person name="Mixao V."/>
            <person name="Hansen A.P."/>
            <person name="Saus E."/>
            <person name="Boekhout T."/>
            <person name="Lass-Florl C."/>
            <person name="Gabaldon T."/>
        </authorList>
    </citation>
    <scope>NUCLEOTIDE SEQUENCE [LARGE SCALE GENOMIC DNA]</scope>
    <source>
        <strain evidence="12 13">CBS 180</strain>
    </source>
</reference>
<dbReference type="GO" id="GO:0005771">
    <property type="term" value="C:multivesicular body"/>
    <property type="evidence" value="ECO:0007669"/>
    <property type="project" value="TreeGrafter"/>
</dbReference>
<proteinExistence type="inferred from homology"/>
<comment type="similarity">
    <text evidence="3">Belongs to the VTA1 family.</text>
</comment>
<keyword evidence="4" id="KW-0813">Transport</keyword>
<gene>
    <name evidence="12" type="ORF">CANINC_001476</name>
</gene>
<comment type="subcellular location">
    <subcellularLocation>
        <location evidence="2">Cytoplasm</location>
    </subcellularLocation>
    <subcellularLocation>
        <location evidence="1">Endosome membrane</location>
        <topology evidence="1">Peripheral membrane protein</topology>
    </subcellularLocation>
</comment>
<feature type="domain" description="Vta1/callose synthase N-terminal" evidence="10">
    <location>
        <begin position="19"/>
        <end position="170"/>
    </location>
</feature>
<dbReference type="Pfam" id="PF04652">
    <property type="entry name" value="Vta1"/>
    <property type="match status" value="1"/>
</dbReference>
<evidence type="ECO:0000256" key="6">
    <source>
        <dbReference type="ARBA" id="ARBA00022753"/>
    </source>
</evidence>
<keyword evidence="6" id="KW-0967">Endosome</keyword>
<dbReference type="STRING" id="52247.A0A4T0X3Z9"/>
<evidence type="ECO:0000256" key="9">
    <source>
        <dbReference type="SAM" id="MobiDB-lite"/>
    </source>
</evidence>
<dbReference type="PANTHER" id="PTHR46009:SF1">
    <property type="entry name" value="VACUOLAR PROTEIN SORTING-ASSOCIATED PROTEIN VTA1 HOMOLOG"/>
    <property type="match status" value="1"/>
</dbReference>
<dbReference type="PANTHER" id="PTHR46009">
    <property type="entry name" value="VACUOLAR PROTEIN SORTING-ASSOCIATED PROTEIN VTA1 HOMOLOG"/>
    <property type="match status" value="1"/>
</dbReference>
<dbReference type="Pfam" id="PF18097">
    <property type="entry name" value="Vta1_C"/>
    <property type="match status" value="1"/>
</dbReference>
<dbReference type="Gene3D" id="1.20.5.420">
    <property type="entry name" value="Immunoglobulin FC, subunit C"/>
    <property type="match status" value="1"/>
</dbReference>
<dbReference type="GO" id="GO:0010008">
    <property type="term" value="C:endosome membrane"/>
    <property type="evidence" value="ECO:0007669"/>
    <property type="project" value="UniProtKB-SubCell"/>
</dbReference>